<sequence length="498" mass="52992">MAKTYVTLTNEIEQTLQDSTNLTFTLATELNDRFQDGLRKVAEFVPHIVKVPFAIETRAGAASSTTSGALVDATETQFLAGDVGKNIHNTSDNTWAVVTAFVSTSQLTLSRDIMVSGENYRMYNKDCSSQKQINIEDVEDYIWIDKIEFPVGKEVLFSRDRNIVTLKLDTVLDDTKDANANKIIHVFFNKRHKVSQLTDFAGAVDLVAGYSEGDTSIVIDGLEAGTPTIEEDQEFTIAGRTEVYTITAAATIGTNEATVSFFPGLEADLINDVVVTLIASTLDRNLERALVKYVAGSAALSKAMSPIVEITNAITALALVNSSIDSMSARITQVITDIASGRTEVDKVAALITLGAVAVGELGLEIDQSIIDLDTGRSEINKVGVGGANIAGQYANHAMGGLSNARAKLTEAQGHFTQGRADEALGGAYLGEGAGELNAAASILSQSGGYAREVTSRLSVVNAARAYTGWGSAKMQEAIDDLQAMAAPKYAEEPGLLV</sequence>
<evidence type="ECO:0000313" key="1">
    <source>
        <dbReference type="EMBL" id="KKN21004.1"/>
    </source>
</evidence>
<proteinExistence type="predicted"/>
<comment type="caution">
    <text evidence="1">The sequence shown here is derived from an EMBL/GenBank/DDBJ whole genome shotgun (WGS) entry which is preliminary data.</text>
</comment>
<protein>
    <submittedName>
        <fullName evidence="1">Uncharacterized protein</fullName>
    </submittedName>
</protein>
<gene>
    <name evidence="1" type="ORF">LCGC14_0929750</name>
</gene>
<name>A0A0F9NSU2_9ZZZZ</name>
<dbReference type="AlphaFoldDB" id="A0A0F9NSU2"/>
<organism evidence="1">
    <name type="scientific">marine sediment metagenome</name>
    <dbReference type="NCBI Taxonomy" id="412755"/>
    <lineage>
        <taxon>unclassified sequences</taxon>
        <taxon>metagenomes</taxon>
        <taxon>ecological metagenomes</taxon>
    </lineage>
</organism>
<accession>A0A0F9NSU2</accession>
<reference evidence="1" key="1">
    <citation type="journal article" date="2015" name="Nature">
        <title>Complex archaea that bridge the gap between prokaryotes and eukaryotes.</title>
        <authorList>
            <person name="Spang A."/>
            <person name="Saw J.H."/>
            <person name="Jorgensen S.L."/>
            <person name="Zaremba-Niedzwiedzka K."/>
            <person name="Martijn J."/>
            <person name="Lind A.E."/>
            <person name="van Eijk R."/>
            <person name="Schleper C."/>
            <person name="Guy L."/>
            <person name="Ettema T.J."/>
        </authorList>
    </citation>
    <scope>NUCLEOTIDE SEQUENCE</scope>
</reference>
<dbReference type="EMBL" id="LAZR01003188">
    <property type="protein sequence ID" value="KKN21004.1"/>
    <property type="molecule type" value="Genomic_DNA"/>
</dbReference>